<sequence>MRAPKGRDVGPMPEALRRRLVRLAYRYLGSVSDAEDVVQEASIKLLASEGVRDREAWLARVVTNAALDRLRQLKARRETYIGPWLPEPVVETESPSDRELDISFAVMRTLETLSPLERAAFFLHDLFGMDFDTVGETLDRSPAAVRKLASRARQAVKEGRPRFAARPADVERLLMAISAAVQSDSVDALVAALAEDIELISDGGGKVIAALRVLHGPMEVANFLMHIARKQPDGGWRFGPAQVNGGAGMLISSEVGLDTVMAIDLDTEGRVAAVYLVRNPEKLAHVVGS</sequence>
<dbReference type="InterPro" id="IPR013325">
    <property type="entry name" value="RNA_pol_sigma_r2"/>
</dbReference>
<reference evidence="5" key="1">
    <citation type="submission" date="2023-07" db="EMBL/GenBank/DDBJ databases">
        <title>Genomic characterization of faba bean (Vicia faba) microsymbionts in Mexican soils.</title>
        <authorList>
            <person name="Rivera Orduna F.N."/>
            <person name="Guevara-Luna J."/>
            <person name="Yan J."/>
            <person name="Arroyo-Herrera I."/>
            <person name="Li Y."/>
            <person name="Vasquez-Murrieta M.S."/>
            <person name="Wang E.T."/>
        </authorList>
    </citation>
    <scope>NUCLEOTIDE SEQUENCE [LARGE SCALE GENOMIC DNA]</scope>
    <source>
        <strain evidence="5">CH6</strain>
    </source>
</reference>
<dbReference type="EMBL" id="JAVLSH010000003">
    <property type="protein sequence ID" value="MDR9759825.1"/>
    <property type="molecule type" value="Genomic_DNA"/>
</dbReference>
<feature type="domain" description="RNA polymerase sigma factor 70 region 4 type 2" evidence="3">
    <location>
        <begin position="105"/>
        <end position="155"/>
    </location>
</feature>
<protein>
    <submittedName>
        <fullName evidence="4">RNA polymerase sigma factor SigJ</fullName>
    </submittedName>
</protein>
<dbReference type="InterPro" id="IPR013324">
    <property type="entry name" value="RNA_pol_sigma_r3/r4-like"/>
</dbReference>
<accession>A0AAW8P0V1</accession>
<dbReference type="PANTHER" id="PTHR30173:SF36">
    <property type="entry name" value="ECF RNA POLYMERASE SIGMA FACTOR SIGJ"/>
    <property type="match status" value="1"/>
</dbReference>
<comment type="subunit">
    <text evidence="1">Interacts transiently with the RNA polymerase catalytic core formed by RpoA, RpoB, RpoC and RpoZ (2 alpha, 1 beta, 1 beta' and 1 omega subunit) to form the RNA polymerase holoenzyme that can initiate transcription.</text>
</comment>
<evidence type="ECO:0000313" key="5">
    <source>
        <dbReference type="Proteomes" id="UP001269402"/>
    </source>
</evidence>
<dbReference type="SUPFAM" id="SSF88946">
    <property type="entry name" value="Sigma2 domain of RNA polymerase sigma factors"/>
    <property type="match status" value="1"/>
</dbReference>
<dbReference type="NCBIfam" id="TIGR02937">
    <property type="entry name" value="sigma70-ECF"/>
    <property type="match status" value="1"/>
</dbReference>
<proteinExistence type="predicted"/>
<dbReference type="AlphaFoldDB" id="A0AAW8P0V1"/>
<gene>
    <name evidence="4" type="primary">sigJ</name>
    <name evidence="4" type="ORF">RJJ37_09275</name>
</gene>
<dbReference type="Pfam" id="PF04542">
    <property type="entry name" value="Sigma70_r2"/>
    <property type="match status" value="1"/>
</dbReference>
<dbReference type="InterPro" id="IPR052704">
    <property type="entry name" value="ECF_Sigma-70_Domain"/>
</dbReference>
<keyword evidence="5" id="KW-1185">Reference proteome</keyword>
<dbReference type="InterPro" id="IPR014284">
    <property type="entry name" value="RNA_pol_sigma-70_dom"/>
</dbReference>
<dbReference type="Proteomes" id="UP001269402">
    <property type="component" value="Unassembled WGS sequence"/>
</dbReference>
<dbReference type="GO" id="GO:0003677">
    <property type="term" value="F:DNA binding"/>
    <property type="evidence" value="ECO:0007669"/>
    <property type="project" value="InterPro"/>
</dbReference>
<dbReference type="InterPro" id="IPR032710">
    <property type="entry name" value="NTF2-like_dom_sf"/>
</dbReference>
<dbReference type="SUPFAM" id="SSF54427">
    <property type="entry name" value="NTF2-like"/>
    <property type="match status" value="1"/>
</dbReference>
<feature type="domain" description="RNA polymerase sigma-70 region 2" evidence="2">
    <location>
        <begin position="14"/>
        <end position="74"/>
    </location>
</feature>
<dbReference type="InterPro" id="IPR007627">
    <property type="entry name" value="RNA_pol_sigma70_r2"/>
</dbReference>
<organism evidence="4 5">
    <name type="scientific">Rhizobium redzepovicii</name>
    <dbReference type="NCBI Taxonomy" id="2867518"/>
    <lineage>
        <taxon>Bacteria</taxon>
        <taxon>Pseudomonadati</taxon>
        <taxon>Pseudomonadota</taxon>
        <taxon>Alphaproteobacteria</taxon>
        <taxon>Hyphomicrobiales</taxon>
        <taxon>Rhizobiaceae</taxon>
        <taxon>Rhizobium/Agrobacterium group</taxon>
        <taxon>Rhizobium</taxon>
    </lineage>
</organism>
<dbReference type="PANTHER" id="PTHR30173">
    <property type="entry name" value="SIGMA 19 FACTOR"/>
    <property type="match status" value="1"/>
</dbReference>
<dbReference type="InterPro" id="IPR036388">
    <property type="entry name" value="WH-like_DNA-bd_sf"/>
</dbReference>
<dbReference type="InterPro" id="IPR013249">
    <property type="entry name" value="RNA_pol_sigma70_r4_t2"/>
</dbReference>
<evidence type="ECO:0000256" key="1">
    <source>
        <dbReference type="ARBA" id="ARBA00011344"/>
    </source>
</evidence>
<evidence type="ECO:0000313" key="4">
    <source>
        <dbReference type="EMBL" id="MDR9759825.1"/>
    </source>
</evidence>
<dbReference type="RefSeq" id="WP_275617692.1">
    <property type="nucleotide sequence ID" value="NZ_JAVLSG010000002.1"/>
</dbReference>
<evidence type="ECO:0000259" key="2">
    <source>
        <dbReference type="Pfam" id="PF04542"/>
    </source>
</evidence>
<dbReference type="Pfam" id="PF08281">
    <property type="entry name" value="Sigma70_r4_2"/>
    <property type="match status" value="1"/>
</dbReference>
<dbReference type="GO" id="GO:0006352">
    <property type="term" value="P:DNA-templated transcription initiation"/>
    <property type="evidence" value="ECO:0007669"/>
    <property type="project" value="InterPro"/>
</dbReference>
<dbReference type="Gene3D" id="1.10.10.10">
    <property type="entry name" value="Winged helix-like DNA-binding domain superfamily/Winged helix DNA-binding domain"/>
    <property type="match status" value="1"/>
</dbReference>
<dbReference type="NCBIfam" id="NF007214">
    <property type="entry name" value="PRK09636.1"/>
    <property type="match status" value="1"/>
</dbReference>
<name>A0AAW8P0V1_9HYPH</name>
<comment type="caution">
    <text evidence="4">The sequence shown here is derived from an EMBL/GenBank/DDBJ whole genome shotgun (WGS) entry which is preliminary data.</text>
</comment>
<evidence type="ECO:0000259" key="3">
    <source>
        <dbReference type="Pfam" id="PF08281"/>
    </source>
</evidence>
<dbReference type="SUPFAM" id="SSF88659">
    <property type="entry name" value="Sigma3 and sigma4 domains of RNA polymerase sigma factors"/>
    <property type="match status" value="1"/>
</dbReference>
<dbReference type="GO" id="GO:0016987">
    <property type="term" value="F:sigma factor activity"/>
    <property type="evidence" value="ECO:0007669"/>
    <property type="project" value="InterPro"/>
</dbReference>
<dbReference type="Gene3D" id="1.10.1740.10">
    <property type="match status" value="1"/>
</dbReference>